<sequence length="42" mass="5028">MIPWITALIQSIIEHQVNRRFIFTCSFIALLVFYLLVRKFVS</sequence>
<evidence type="ECO:0000313" key="3">
    <source>
        <dbReference type="WBParaSite" id="ALUE_0000225001-mRNA-1"/>
    </source>
</evidence>
<reference evidence="3" key="1">
    <citation type="submission" date="2017-02" db="UniProtKB">
        <authorList>
            <consortium name="WormBaseParasite"/>
        </authorList>
    </citation>
    <scope>IDENTIFICATION</scope>
</reference>
<proteinExistence type="predicted"/>
<keyword evidence="1" id="KW-0472">Membrane</keyword>
<dbReference type="AlphaFoldDB" id="A0A0M3HL55"/>
<dbReference type="Proteomes" id="UP000036681">
    <property type="component" value="Unplaced"/>
</dbReference>
<name>A0A0M3HL55_ASCLU</name>
<keyword evidence="1" id="KW-1133">Transmembrane helix</keyword>
<organism evidence="2 3">
    <name type="scientific">Ascaris lumbricoides</name>
    <name type="common">Giant roundworm</name>
    <dbReference type="NCBI Taxonomy" id="6252"/>
    <lineage>
        <taxon>Eukaryota</taxon>
        <taxon>Metazoa</taxon>
        <taxon>Ecdysozoa</taxon>
        <taxon>Nematoda</taxon>
        <taxon>Chromadorea</taxon>
        <taxon>Rhabditida</taxon>
        <taxon>Spirurina</taxon>
        <taxon>Ascaridomorpha</taxon>
        <taxon>Ascaridoidea</taxon>
        <taxon>Ascarididae</taxon>
        <taxon>Ascaris</taxon>
    </lineage>
</organism>
<evidence type="ECO:0000256" key="1">
    <source>
        <dbReference type="SAM" id="Phobius"/>
    </source>
</evidence>
<feature type="transmembrane region" description="Helical" evidence="1">
    <location>
        <begin position="21"/>
        <end position="37"/>
    </location>
</feature>
<keyword evidence="2" id="KW-1185">Reference proteome</keyword>
<keyword evidence="1" id="KW-0812">Transmembrane</keyword>
<protein>
    <submittedName>
        <fullName evidence="3">Inner membrane protein</fullName>
    </submittedName>
</protein>
<accession>A0A0M3HL55</accession>
<evidence type="ECO:0000313" key="2">
    <source>
        <dbReference type="Proteomes" id="UP000036681"/>
    </source>
</evidence>
<dbReference type="WBParaSite" id="ALUE_0000225001-mRNA-1">
    <property type="protein sequence ID" value="ALUE_0000225001-mRNA-1"/>
    <property type="gene ID" value="ALUE_0000225001"/>
</dbReference>